<feature type="compositionally biased region" description="Basic residues" evidence="1">
    <location>
        <begin position="39"/>
        <end position="53"/>
    </location>
</feature>
<feature type="compositionally biased region" description="Basic and acidic residues" evidence="1">
    <location>
        <begin position="11"/>
        <end position="24"/>
    </location>
</feature>
<dbReference type="HOGENOM" id="CLU_2222350_0_0_1"/>
<accession>M3YLH4</accession>
<dbReference type="AlphaFoldDB" id="M3YLH4"/>
<dbReference type="Ensembl" id="ENSMPUT00000012381.1">
    <property type="protein sequence ID" value="ENSMPUP00000012181.1"/>
    <property type="gene ID" value="ENSMPUG00000012278.1"/>
</dbReference>
<dbReference type="EMBL" id="AEYP01025138">
    <property type="status" value="NOT_ANNOTATED_CDS"/>
    <property type="molecule type" value="Genomic_DNA"/>
</dbReference>
<name>M3YLH4_MUSPF</name>
<organism evidence="2">
    <name type="scientific">Mustela putorius furo</name>
    <name type="common">European domestic ferret</name>
    <name type="synonym">Mustela furo</name>
    <dbReference type="NCBI Taxonomy" id="9669"/>
    <lineage>
        <taxon>Eukaryota</taxon>
        <taxon>Metazoa</taxon>
        <taxon>Chordata</taxon>
        <taxon>Craniata</taxon>
        <taxon>Vertebrata</taxon>
        <taxon>Euteleostomi</taxon>
        <taxon>Mammalia</taxon>
        <taxon>Eutheria</taxon>
        <taxon>Laurasiatheria</taxon>
        <taxon>Carnivora</taxon>
        <taxon>Caniformia</taxon>
        <taxon>Musteloidea</taxon>
        <taxon>Mustelidae</taxon>
        <taxon>Mustelinae</taxon>
        <taxon>Mustela</taxon>
    </lineage>
</organism>
<feature type="region of interest" description="Disordered" evidence="1">
    <location>
        <begin position="1"/>
        <end position="106"/>
    </location>
</feature>
<proteinExistence type="predicted"/>
<evidence type="ECO:0000256" key="1">
    <source>
        <dbReference type="SAM" id="MobiDB-lite"/>
    </source>
</evidence>
<feature type="compositionally biased region" description="Basic and acidic residues" evidence="1">
    <location>
        <begin position="84"/>
        <end position="98"/>
    </location>
</feature>
<protein>
    <submittedName>
        <fullName evidence="2">Uncharacterized protein</fullName>
    </submittedName>
</protein>
<dbReference type="InParanoid" id="M3YLH4"/>
<sequence>MGSAAWGATPPEERGPKGRAHLPDVPEFCLGPGEVHPVGQRRKSERRRHTHARPRTDGGQRGGGGRTRLASERHVGRKGQSQPRGREREPREDGRKEGGSQVDTCP</sequence>
<reference evidence="2" key="1">
    <citation type="submission" date="2024-06" db="UniProtKB">
        <authorList>
            <consortium name="Ensembl"/>
        </authorList>
    </citation>
    <scope>IDENTIFICATION</scope>
</reference>
<evidence type="ECO:0000313" key="2">
    <source>
        <dbReference type="Ensembl" id="ENSMPUP00000012181.1"/>
    </source>
</evidence>